<dbReference type="SUPFAM" id="SSF50692">
    <property type="entry name" value="ADC-like"/>
    <property type="match status" value="1"/>
</dbReference>
<keyword evidence="6" id="KW-0813">Transport</keyword>
<dbReference type="InterPro" id="IPR006468">
    <property type="entry name" value="NarG"/>
</dbReference>
<keyword evidence="11" id="KW-0249">Electron transport</keyword>
<protein>
    <recommendedName>
        <fullName evidence="5">nitrate reductase (quinone)</fullName>
        <ecNumber evidence="5">1.7.5.1</ecNumber>
    </recommendedName>
</protein>
<evidence type="ECO:0000256" key="18">
    <source>
        <dbReference type="SAM" id="MobiDB-lite"/>
    </source>
</evidence>
<dbReference type="InterPro" id="IPR050123">
    <property type="entry name" value="Prok_molybdopt-oxidoreductase"/>
</dbReference>
<dbReference type="Pfam" id="PF00384">
    <property type="entry name" value="Molybdopterin"/>
    <property type="match status" value="1"/>
</dbReference>
<name>A0A1G9WA05_9ACTO</name>
<evidence type="ECO:0000256" key="1">
    <source>
        <dbReference type="ARBA" id="ARBA00001942"/>
    </source>
</evidence>
<comment type="cofactor">
    <cofactor evidence="1">
        <name>Mo-bis(molybdopterin guanine dinucleotide)</name>
        <dbReference type="ChEBI" id="CHEBI:60539"/>
    </cofactor>
</comment>
<evidence type="ECO:0000256" key="8">
    <source>
        <dbReference type="ARBA" id="ARBA00022485"/>
    </source>
</evidence>
<comment type="subcellular location">
    <subcellularLocation>
        <location evidence="3">Cell membrane</location>
        <topology evidence="3">Peripheral membrane protein</topology>
    </subcellularLocation>
</comment>
<feature type="domain" description="4Fe-4S Mo/W bis-MGD-type" evidence="19">
    <location>
        <begin position="60"/>
        <end position="124"/>
    </location>
</feature>
<evidence type="ECO:0000256" key="5">
    <source>
        <dbReference type="ARBA" id="ARBA00012500"/>
    </source>
</evidence>
<keyword evidence="13" id="KW-0408">Iron</keyword>
<evidence type="ECO:0000256" key="3">
    <source>
        <dbReference type="ARBA" id="ARBA00004202"/>
    </source>
</evidence>
<dbReference type="PROSITE" id="PS00490">
    <property type="entry name" value="MOLYBDOPTERIN_PROK_2"/>
    <property type="match status" value="1"/>
</dbReference>
<evidence type="ECO:0000256" key="9">
    <source>
        <dbReference type="ARBA" id="ARBA00022505"/>
    </source>
</evidence>
<reference evidence="20 21" key="1">
    <citation type="submission" date="2016-10" db="EMBL/GenBank/DDBJ databases">
        <authorList>
            <person name="de Groot N.N."/>
        </authorList>
    </citation>
    <scope>NUCLEOTIDE SEQUENCE [LARGE SCALE GENOMIC DNA]</scope>
    <source>
        <strain evidence="20 21">KPR-7B</strain>
    </source>
</reference>
<dbReference type="InterPro" id="IPR006657">
    <property type="entry name" value="MoPterin_dinucl-bd_dom"/>
</dbReference>
<dbReference type="Gene3D" id="3.40.50.12440">
    <property type="match status" value="1"/>
</dbReference>
<evidence type="ECO:0000256" key="12">
    <source>
        <dbReference type="ARBA" id="ARBA00023002"/>
    </source>
</evidence>
<evidence type="ECO:0000259" key="19">
    <source>
        <dbReference type="PROSITE" id="PS51669"/>
    </source>
</evidence>
<dbReference type="GO" id="GO:0160182">
    <property type="term" value="F:nitrate reductase (quinone) activity"/>
    <property type="evidence" value="ECO:0007669"/>
    <property type="project" value="UniProtKB-EC"/>
</dbReference>
<dbReference type="NCBIfam" id="TIGR01580">
    <property type="entry name" value="narG"/>
    <property type="match status" value="1"/>
</dbReference>
<dbReference type="GO" id="GO:0051539">
    <property type="term" value="F:4 iron, 4 sulfur cluster binding"/>
    <property type="evidence" value="ECO:0007669"/>
    <property type="project" value="UniProtKB-KW"/>
</dbReference>
<dbReference type="GO" id="GO:0046872">
    <property type="term" value="F:metal ion binding"/>
    <property type="evidence" value="ECO:0007669"/>
    <property type="project" value="UniProtKB-KW"/>
</dbReference>
<dbReference type="PROSITE" id="PS00551">
    <property type="entry name" value="MOLYBDOPTERIN_PROK_1"/>
    <property type="match status" value="1"/>
</dbReference>
<dbReference type="CDD" id="cd02776">
    <property type="entry name" value="MopB_CT_Nitrate-R-NarG-like"/>
    <property type="match status" value="1"/>
</dbReference>
<dbReference type="InterPro" id="IPR006656">
    <property type="entry name" value="Mopterin_OxRdtase"/>
</dbReference>
<dbReference type="PANTHER" id="PTHR43105:SF2">
    <property type="entry name" value="RESPIRATORY NITRATE REDUCTASE 2 ALPHA CHAIN"/>
    <property type="match status" value="1"/>
</dbReference>
<dbReference type="GO" id="GO:0043546">
    <property type="term" value="F:molybdopterin cofactor binding"/>
    <property type="evidence" value="ECO:0007669"/>
    <property type="project" value="InterPro"/>
</dbReference>
<dbReference type="PROSITE" id="PS51669">
    <property type="entry name" value="4FE4S_MOW_BIS_MGD"/>
    <property type="match status" value="1"/>
</dbReference>
<dbReference type="InterPro" id="IPR037943">
    <property type="entry name" value="MopB_CT_Nitrate-R-NarG-like"/>
</dbReference>
<dbReference type="InterPro" id="IPR027467">
    <property type="entry name" value="MopterinOxRdtase_cofactor_BS"/>
</dbReference>
<proteinExistence type="inferred from homology"/>
<dbReference type="PANTHER" id="PTHR43105">
    <property type="entry name" value="RESPIRATORY NITRATE REDUCTASE"/>
    <property type="match status" value="1"/>
</dbReference>
<dbReference type="EC" id="1.7.5.1" evidence="5"/>
<gene>
    <name evidence="20" type="ORF">SAMN04487766_10744</name>
</gene>
<keyword evidence="7" id="KW-1003">Cell membrane</keyword>
<evidence type="ECO:0000256" key="7">
    <source>
        <dbReference type="ARBA" id="ARBA00022475"/>
    </source>
</evidence>
<dbReference type="EMBL" id="FNHU01000007">
    <property type="protein sequence ID" value="SDM81046.1"/>
    <property type="molecule type" value="Genomic_DNA"/>
</dbReference>
<comment type="catalytic activity">
    <reaction evidence="17">
        <text>nitrate + a quinol = a quinone + nitrite + H2O</text>
        <dbReference type="Rhea" id="RHEA:56144"/>
        <dbReference type="ChEBI" id="CHEBI:15377"/>
        <dbReference type="ChEBI" id="CHEBI:16301"/>
        <dbReference type="ChEBI" id="CHEBI:17632"/>
        <dbReference type="ChEBI" id="CHEBI:24646"/>
        <dbReference type="ChEBI" id="CHEBI:132124"/>
        <dbReference type="EC" id="1.7.5.1"/>
    </reaction>
</comment>
<keyword evidence="16" id="KW-0472">Membrane</keyword>
<evidence type="ECO:0000256" key="13">
    <source>
        <dbReference type="ARBA" id="ARBA00023004"/>
    </source>
</evidence>
<evidence type="ECO:0000313" key="20">
    <source>
        <dbReference type="EMBL" id="SDM81046.1"/>
    </source>
</evidence>
<evidence type="ECO:0000256" key="4">
    <source>
        <dbReference type="ARBA" id="ARBA00010312"/>
    </source>
</evidence>
<dbReference type="SUPFAM" id="SSF53706">
    <property type="entry name" value="Formate dehydrogenase/DMSO reductase, domains 1-3"/>
    <property type="match status" value="1"/>
</dbReference>
<dbReference type="InterPro" id="IPR009010">
    <property type="entry name" value="Asp_de-COase-like_dom_sf"/>
</dbReference>
<dbReference type="InterPro" id="IPR006963">
    <property type="entry name" value="Mopterin_OxRdtase_4Fe-4S_dom"/>
</dbReference>
<feature type="region of interest" description="Disordered" evidence="18">
    <location>
        <begin position="398"/>
        <end position="417"/>
    </location>
</feature>
<evidence type="ECO:0000256" key="10">
    <source>
        <dbReference type="ARBA" id="ARBA00022723"/>
    </source>
</evidence>
<keyword evidence="15" id="KW-0534">Nitrate assimilation</keyword>
<organism evidence="20 21">
    <name type="scientific">Actinomyces ruminicola</name>
    <dbReference type="NCBI Taxonomy" id="332524"/>
    <lineage>
        <taxon>Bacteria</taxon>
        <taxon>Bacillati</taxon>
        <taxon>Actinomycetota</taxon>
        <taxon>Actinomycetes</taxon>
        <taxon>Actinomycetales</taxon>
        <taxon>Actinomycetaceae</taxon>
        <taxon>Actinomyces</taxon>
    </lineage>
</organism>
<dbReference type="Proteomes" id="UP000199671">
    <property type="component" value="Unassembled WGS sequence"/>
</dbReference>
<dbReference type="GO" id="GO:0009325">
    <property type="term" value="C:nitrate reductase complex"/>
    <property type="evidence" value="ECO:0007669"/>
    <property type="project" value="InterPro"/>
</dbReference>
<keyword evidence="9" id="KW-0500">Molybdenum</keyword>
<comment type="cofactor">
    <cofactor evidence="2">
        <name>[4Fe-4S] cluster</name>
        <dbReference type="ChEBI" id="CHEBI:49883"/>
    </cofactor>
</comment>
<sequence>MSTPTAPIVPGPDARVESAPGLFTLGSYLRRGEASADARRLFLQGGRDADAFYRHRWSHDKMVHSTHGVNCTGSCAWEVYVTDGVITWEKQITDYPTTGPDMPEYEPRGCPRGAAFSWYTYSPTRIRYPYVRSVLLDAFRAARQRHDGDAVAAWAEVTGDEETSRAYKSARGRGGMVRVGWDEAMDIIAAAYVHTIRTWGPDRCAGFSVIPAMSMLSYGAGARFHELIGGTMLSFYDWYADLPPASPQVFGDQTDVPEAGDWYNAQYLIMWGSNLPLTRTPDAHFMAEARYHGQKVVAVSPDYADNTKFADQWLRVAPGTDGALGMAMGHVILSEFHVGRREPFFLDYMRRHTDAPFLVELVPSPDSTSLVPGRFVTADGVPGVADDRPRGEFRPLVWDRERGPADPGGTLADRFTPEGEGRWNLLMEGVDPIMSIADLDGAAPAAGPSAAARGATGDLPGPTGAVVEPAEILLPRFDLPGSQTPTGSVGGGVIRRGVPATRLPDGRLVTTVYDLLLADYGVARPGLPGQWPADYHDATVPGTPAWAAELTGVPGPATIRVARDFAANAIESGGRSQIVMGAGINHYYHADEIYRTILALTSMCATQGVNGGGWAHYVGQEKVRPIAGWSQFAFALDWHRPARQMISTGFWYLTTDQWRYDDTPAERLASPLGAGTLAGKTASDTLVEAMRRGWTPSYPTFDRSPLLLGQQAAESGMKPQDYVVDQLSKGELRFACEDPDAPENFPRILASWRTNLLGSSAKGTEFFLRHMVGAANDVNAAETPAERRPVSMTWREQAPQGKLDLMWTADFRNTSTTLHSDVVLPAATWYEKYDLSTTDMHPFIHSFNLAIDPPWEARSDFDIYQQLAELVSQWAPKYLGTQTDVVAAPLTHDTPDAMTMPHGDVSALPQAWVPGVTMPKLVPVERDYTQIRNKFDAVGPLVESPGIPIKGIMLHPEREMERLRRAHGTGAGAAEGRPLIDTPIRAGDAVMHMSGATNGHLATQGWQTLSRRTGTPLVELSEEEAGKQVTFADTQVKPQPVITTPEWSGSEHGGRRYSAFVVNVEHAKPWHTLTGRMHYYLDHDWMRDMGESLPAFRPPLDFASLYGEAAPGQVGTAQDGCVEVAVRYLTVHNKWAIHSQYYDNLHMLTLGRGGQTIWMSPADADKIGVRDNEWVEAYNRNGIVAARAVVSHRIPEGTVFMHHAQERTMNTPLTESSGRRGGTHNSLTRIVLKPSHFAGGYAQLSYAFNYIGPTGNNRDEVTRIRRRTNQEVTF</sequence>
<dbReference type="GO" id="GO:0005886">
    <property type="term" value="C:plasma membrane"/>
    <property type="evidence" value="ECO:0007669"/>
    <property type="project" value="UniProtKB-SubCell"/>
</dbReference>
<dbReference type="AlphaFoldDB" id="A0A1G9WA05"/>
<evidence type="ECO:0000256" key="17">
    <source>
        <dbReference type="ARBA" id="ARBA00048294"/>
    </source>
</evidence>
<evidence type="ECO:0000313" key="21">
    <source>
        <dbReference type="Proteomes" id="UP000199671"/>
    </source>
</evidence>
<evidence type="ECO:0000256" key="15">
    <source>
        <dbReference type="ARBA" id="ARBA00023063"/>
    </source>
</evidence>
<dbReference type="Pfam" id="PF01568">
    <property type="entry name" value="Molydop_binding"/>
    <property type="match status" value="1"/>
</dbReference>
<dbReference type="OrthoDB" id="9759518at2"/>
<comment type="similarity">
    <text evidence="4">Belongs to the prokaryotic molybdopterin-containing oxidoreductase family.</text>
</comment>
<evidence type="ECO:0000256" key="11">
    <source>
        <dbReference type="ARBA" id="ARBA00022982"/>
    </source>
</evidence>
<evidence type="ECO:0000256" key="2">
    <source>
        <dbReference type="ARBA" id="ARBA00001966"/>
    </source>
</evidence>
<keyword evidence="10" id="KW-0479">Metal-binding</keyword>
<dbReference type="RefSeq" id="WP_092610167.1">
    <property type="nucleotide sequence ID" value="NZ_FNHU01000007.1"/>
</dbReference>
<keyword evidence="12" id="KW-0560">Oxidoreductase</keyword>
<dbReference type="InterPro" id="IPR006655">
    <property type="entry name" value="Mopterin_OxRdtase_prok_CS"/>
</dbReference>
<evidence type="ECO:0000256" key="14">
    <source>
        <dbReference type="ARBA" id="ARBA00023014"/>
    </source>
</evidence>
<dbReference type="GO" id="GO:0042128">
    <property type="term" value="P:nitrate assimilation"/>
    <property type="evidence" value="ECO:0007669"/>
    <property type="project" value="UniProtKB-KW"/>
</dbReference>
<dbReference type="SMART" id="SM00926">
    <property type="entry name" value="Molybdop_Fe4S4"/>
    <property type="match status" value="1"/>
</dbReference>
<accession>A0A1G9WA05</accession>
<keyword evidence="14" id="KW-0411">Iron-sulfur</keyword>
<keyword evidence="8" id="KW-0004">4Fe-4S</keyword>
<evidence type="ECO:0000256" key="6">
    <source>
        <dbReference type="ARBA" id="ARBA00022448"/>
    </source>
</evidence>
<evidence type="ECO:0000256" key="16">
    <source>
        <dbReference type="ARBA" id="ARBA00023136"/>
    </source>
</evidence>